<accession>A0AAU7YBS3</accession>
<feature type="compositionally biased region" description="Basic and acidic residues" evidence="1">
    <location>
        <begin position="11"/>
        <end position="20"/>
    </location>
</feature>
<proteinExistence type="predicted"/>
<evidence type="ECO:0000313" key="2">
    <source>
        <dbReference type="EMBL" id="XBY67143.1"/>
    </source>
</evidence>
<dbReference type="Pfam" id="PF09954">
    <property type="entry name" value="DUF2188"/>
    <property type="match status" value="1"/>
</dbReference>
<protein>
    <submittedName>
        <fullName evidence="2">DUF2188 domain-containing protein</fullName>
    </submittedName>
</protein>
<organism evidence="2">
    <name type="scientific">Pseudomonas solani</name>
    <dbReference type="NCBI Taxonomy" id="2731552"/>
    <lineage>
        <taxon>Bacteria</taxon>
        <taxon>Pseudomonadati</taxon>
        <taxon>Pseudomonadota</taxon>
        <taxon>Gammaproteobacteria</taxon>
        <taxon>Pseudomonadales</taxon>
        <taxon>Pseudomonadaceae</taxon>
        <taxon>Pseudomonas</taxon>
    </lineage>
</organism>
<gene>
    <name evidence="2" type="ORF">ABS648_15620</name>
</gene>
<name>A0AAU7YBS3_9PSED</name>
<evidence type="ECO:0000256" key="1">
    <source>
        <dbReference type="SAM" id="MobiDB-lite"/>
    </source>
</evidence>
<reference evidence="2" key="1">
    <citation type="submission" date="2023-08" db="EMBL/GenBank/DDBJ databases">
        <title>Increased levels of nutrients transform a symbiont into a lethal pathobiont.</title>
        <authorList>
            <person name="Lachnit T."/>
            <person name="Ulrich L."/>
            <person name="Willmer F.M."/>
            <person name="Hasenbein T."/>
            <person name="Steiner L.X."/>
            <person name="Wolters M."/>
            <person name="Herbst E.M."/>
            <person name="Deines P."/>
        </authorList>
    </citation>
    <scope>NUCLEOTIDE SEQUENCE</scope>
    <source>
        <strain evidence="2">T3</strain>
    </source>
</reference>
<dbReference type="RefSeq" id="WP_263402598.1">
    <property type="nucleotide sequence ID" value="NZ_CP158373.1"/>
</dbReference>
<dbReference type="InterPro" id="IPR018691">
    <property type="entry name" value="DUF2188"/>
</dbReference>
<sequence>MGCYHISPTDKGWELRKEGATRPSKTASERSELLDCIGNFMQNRAGTVKVHGEDGSVEQELRYPPARRFHDQASG</sequence>
<dbReference type="EMBL" id="CP158373">
    <property type="protein sequence ID" value="XBY67143.1"/>
    <property type="molecule type" value="Genomic_DNA"/>
</dbReference>
<feature type="region of interest" description="Disordered" evidence="1">
    <location>
        <begin position="1"/>
        <end position="30"/>
    </location>
</feature>
<dbReference type="AlphaFoldDB" id="A0AAU7YBS3"/>